<dbReference type="EMBL" id="AGBW02000420">
    <property type="protein sequence ID" value="OWR55774.1"/>
    <property type="molecule type" value="Genomic_DNA"/>
</dbReference>
<dbReference type="Gene3D" id="2.40.10.10">
    <property type="entry name" value="Trypsin-like serine proteases"/>
    <property type="match status" value="1"/>
</dbReference>
<dbReference type="InterPro" id="IPR001254">
    <property type="entry name" value="Trypsin_dom"/>
</dbReference>
<accession>A0A212FPV8</accession>
<feature type="non-terminal residue" evidence="2">
    <location>
        <position position="43"/>
    </location>
</feature>
<organism evidence="2 3">
    <name type="scientific">Danaus plexippus plexippus</name>
    <dbReference type="NCBI Taxonomy" id="278856"/>
    <lineage>
        <taxon>Eukaryota</taxon>
        <taxon>Metazoa</taxon>
        <taxon>Ecdysozoa</taxon>
        <taxon>Arthropoda</taxon>
        <taxon>Hexapoda</taxon>
        <taxon>Insecta</taxon>
        <taxon>Pterygota</taxon>
        <taxon>Neoptera</taxon>
        <taxon>Endopterygota</taxon>
        <taxon>Lepidoptera</taxon>
        <taxon>Glossata</taxon>
        <taxon>Ditrysia</taxon>
        <taxon>Papilionoidea</taxon>
        <taxon>Nymphalidae</taxon>
        <taxon>Danainae</taxon>
        <taxon>Danaini</taxon>
        <taxon>Danaina</taxon>
        <taxon>Danaus</taxon>
        <taxon>Danaus</taxon>
    </lineage>
</organism>
<reference evidence="2 3" key="1">
    <citation type="journal article" date="2011" name="Cell">
        <title>The monarch butterfly genome yields insights into long-distance migration.</title>
        <authorList>
            <person name="Zhan S."/>
            <person name="Merlin C."/>
            <person name="Boore J.L."/>
            <person name="Reppert S.M."/>
        </authorList>
    </citation>
    <scope>NUCLEOTIDE SEQUENCE [LARGE SCALE GENOMIC DNA]</scope>
    <source>
        <strain evidence="2">F-2</strain>
    </source>
</reference>
<dbReference type="InterPro" id="IPR009003">
    <property type="entry name" value="Peptidase_S1_PA"/>
</dbReference>
<proteinExistence type="predicted"/>
<dbReference type="AlphaFoldDB" id="A0A212FPV8"/>
<evidence type="ECO:0000313" key="3">
    <source>
        <dbReference type="Proteomes" id="UP000007151"/>
    </source>
</evidence>
<evidence type="ECO:0000259" key="1">
    <source>
        <dbReference type="Pfam" id="PF00089"/>
    </source>
</evidence>
<comment type="caution">
    <text evidence="2">The sequence shown here is derived from an EMBL/GenBank/DDBJ whole genome shotgun (WGS) entry which is preliminary data.</text>
</comment>
<keyword evidence="3" id="KW-1185">Reference proteome</keyword>
<name>A0A212FPV8_DANPL</name>
<dbReference type="SUPFAM" id="SSF50494">
    <property type="entry name" value="Trypsin-like serine proteases"/>
    <property type="match status" value="1"/>
</dbReference>
<dbReference type="Pfam" id="PF00089">
    <property type="entry name" value="Trypsin"/>
    <property type="match status" value="1"/>
</dbReference>
<feature type="domain" description="Peptidase S1" evidence="1">
    <location>
        <begin position="3"/>
        <end position="31"/>
    </location>
</feature>
<dbReference type="InParanoid" id="A0A212FPV8"/>
<evidence type="ECO:0000313" key="2">
    <source>
        <dbReference type="EMBL" id="OWR55774.1"/>
    </source>
</evidence>
<gene>
    <name evidence="2" type="ORF">KGM_214023A</name>
</gene>
<sequence>MQSGMVAWGIGCGENGTPGVYVDVASLRDWIDDKIIGKGLDPK</sequence>
<dbReference type="KEGG" id="dpl:KGM_214023A"/>
<dbReference type="InterPro" id="IPR043504">
    <property type="entry name" value="Peptidase_S1_PA_chymotrypsin"/>
</dbReference>
<protein>
    <submittedName>
        <fullName evidence="2">Masquerade serine proteinase</fullName>
    </submittedName>
</protein>
<dbReference type="GO" id="GO:0004252">
    <property type="term" value="F:serine-type endopeptidase activity"/>
    <property type="evidence" value="ECO:0007669"/>
    <property type="project" value="InterPro"/>
</dbReference>
<dbReference type="Proteomes" id="UP000007151">
    <property type="component" value="Unassembled WGS sequence"/>
</dbReference>
<dbReference type="GO" id="GO:0006508">
    <property type="term" value="P:proteolysis"/>
    <property type="evidence" value="ECO:0007669"/>
    <property type="project" value="InterPro"/>
</dbReference>